<name>A0AAQ3SV00_PASNO</name>
<dbReference type="AlphaFoldDB" id="A0AAQ3SV00"/>
<feature type="non-terminal residue" evidence="1">
    <location>
        <position position="320"/>
    </location>
</feature>
<dbReference type="PANTHER" id="PTHR34591">
    <property type="entry name" value="OS03G0653100 PROTEIN-RELATED"/>
    <property type="match status" value="1"/>
</dbReference>
<keyword evidence="2" id="KW-1185">Reference proteome</keyword>
<evidence type="ECO:0000313" key="2">
    <source>
        <dbReference type="Proteomes" id="UP001341281"/>
    </source>
</evidence>
<organism evidence="1 2">
    <name type="scientific">Paspalum notatum var. saurae</name>
    <dbReference type="NCBI Taxonomy" id="547442"/>
    <lineage>
        <taxon>Eukaryota</taxon>
        <taxon>Viridiplantae</taxon>
        <taxon>Streptophyta</taxon>
        <taxon>Embryophyta</taxon>
        <taxon>Tracheophyta</taxon>
        <taxon>Spermatophyta</taxon>
        <taxon>Magnoliopsida</taxon>
        <taxon>Liliopsida</taxon>
        <taxon>Poales</taxon>
        <taxon>Poaceae</taxon>
        <taxon>PACMAD clade</taxon>
        <taxon>Panicoideae</taxon>
        <taxon>Andropogonodae</taxon>
        <taxon>Paspaleae</taxon>
        <taxon>Paspalinae</taxon>
        <taxon>Paspalum</taxon>
    </lineage>
</organism>
<evidence type="ECO:0000313" key="1">
    <source>
        <dbReference type="EMBL" id="WVZ61220.1"/>
    </source>
</evidence>
<reference evidence="1 2" key="1">
    <citation type="submission" date="2024-02" db="EMBL/GenBank/DDBJ databases">
        <title>High-quality chromosome-scale genome assembly of Pensacola bahiagrass (Paspalum notatum Flugge var. saurae).</title>
        <authorList>
            <person name="Vega J.M."/>
            <person name="Podio M."/>
            <person name="Orjuela J."/>
            <person name="Siena L.A."/>
            <person name="Pessino S.C."/>
            <person name="Combes M.C."/>
            <person name="Mariac C."/>
            <person name="Albertini E."/>
            <person name="Pupilli F."/>
            <person name="Ortiz J.P.A."/>
            <person name="Leblanc O."/>
        </authorList>
    </citation>
    <scope>NUCLEOTIDE SEQUENCE [LARGE SCALE GENOMIC DNA]</scope>
    <source>
        <strain evidence="1">R1</strain>
        <tissue evidence="1">Leaf</tissue>
    </source>
</reference>
<sequence length="320" mass="36212">WKDIIDDCCLLCIEDLLPHSIAGIFINFVGYYCSDFFRPWRRAHDGTHTLLSVGSLLGYLPEPCDCVIDHCNGLLLFDDIVANPATGWWAPLLPRPAGLYRPWSCIGFDPTVSSHYSAFIVSHPHWYRGPNDLRSEVVAAQQWPPSPYLFHVFSSRTVGDGRSGHSSVMGRPLGAWGHWRRGVRNTILLCLLGTSTLCALQISLSKDQYQVIRPSAGITISMIGKSEKGIYVAGYSGDCCLKVWNLNGSSSHEHEWVLKHDKLLKPLVSPRCYLDKQVCGLWILEDTWVYDAYSSCRWLEDRIQGRRSSSSKREIRRLEL</sequence>
<dbReference type="Proteomes" id="UP001341281">
    <property type="component" value="Chromosome 02"/>
</dbReference>
<protein>
    <submittedName>
        <fullName evidence="1">Uncharacterized protein</fullName>
    </submittedName>
</protein>
<proteinExistence type="predicted"/>
<accession>A0AAQ3SV00</accession>
<dbReference type="EMBL" id="CP144746">
    <property type="protein sequence ID" value="WVZ61220.1"/>
    <property type="molecule type" value="Genomic_DNA"/>
</dbReference>
<gene>
    <name evidence="1" type="ORF">U9M48_011130</name>
</gene>